<dbReference type="GO" id="GO:0003676">
    <property type="term" value="F:nucleic acid binding"/>
    <property type="evidence" value="ECO:0007669"/>
    <property type="project" value="InterPro"/>
</dbReference>
<dbReference type="InterPro" id="IPR047656">
    <property type="entry name" value="IS481-like_transpos"/>
</dbReference>
<sequence length="317" mass="36497">MNNHKNARLTVHGRLLLVRRIIEDGLRPIEAAQAMGVSVRTAYKWLHRYKAEGEAGLLNRASRPHQCPHATPQNTIKRVSHLRRRRQTYLQIAQSTGVSRSTVARILARAGLNRLCQLEPPRPENRYEHAAPGDLLHLDIKKLGRFNRPGHRVTGTRVDCKSAGAGWEYVRIAIDDHSRIAFGSIHADEKGRSACDALLRAVRYYRGLGIRFSHVLTDNGSPYVSRRFKRLCCRLGLKHRRTRPYTPRTNGKAERFIQTALREWAYAYSYTSSEERAQYLLPWIHQYNWHRPHASLNYHPPMSRSGLSVNNLLELHT</sequence>
<evidence type="ECO:0000313" key="3">
    <source>
        <dbReference type="Proteomes" id="UP000295554"/>
    </source>
</evidence>
<proteinExistence type="predicted"/>
<name>A0A4R5LPR2_9GAMM</name>
<dbReference type="PANTHER" id="PTHR35004">
    <property type="entry name" value="TRANSPOSASE RV3428C-RELATED"/>
    <property type="match status" value="1"/>
</dbReference>
<dbReference type="OrthoDB" id="9810995at2"/>
<dbReference type="InterPro" id="IPR009057">
    <property type="entry name" value="Homeodomain-like_sf"/>
</dbReference>
<organism evidence="2 3">
    <name type="scientific">Seongchinamella unica</name>
    <dbReference type="NCBI Taxonomy" id="2547392"/>
    <lineage>
        <taxon>Bacteria</taxon>
        <taxon>Pseudomonadati</taxon>
        <taxon>Pseudomonadota</taxon>
        <taxon>Gammaproteobacteria</taxon>
        <taxon>Cellvibrionales</taxon>
        <taxon>Halieaceae</taxon>
        <taxon>Seongchinamella</taxon>
    </lineage>
</organism>
<keyword evidence="3" id="KW-1185">Reference proteome</keyword>
<dbReference type="Pfam" id="PF13011">
    <property type="entry name" value="LZ_Tnp_IS481"/>
    <property type="match status" value="1"/>
</dbReference>
<dbReference type="NCBIfam" id="NF033577">
    <property type="entry name" value="transpos_IS481"/>
    <property type="match status" value="1"/>
</dbReference>
<dbReference type="Proteomes" id="UP000295554">
    <property type="component" value="Unassembled WGS sequence"/>
</dbReference>
<dbReference type="PANTHER" id="PTHR35004:SF7">
    <property type="entry name" value="INTEGRASE PROTEIN"/>
    <property type="match status" value="1"/>
</dbReference>
<evidence type="ECO:0000313" key="2">
    <source>
        <dbReference type="EMBL" id="TDG12435.1"/>
    </source>
</evidence>
<dbReference type="InterPro" id="IPR024967">
    <property type="entry name" value="DNA-bd_IS481-type"/>
</dbReference>
<dbReference type="EMBL" id="SMSE01000003">
    <property type="protein sequence ID" value="TDG12435.1"/>
    <property type="molecule type" value="Genomic_DNA"/>
</dbReference>
<dbReference type="PROSITE" id="PS50994">
    <property type="entry name" value="INTEGRASE"/>
    <property type="match status" value="1"/>
</dbReference>
<dbReference type="Pfam" id="PF13683">
    <property type="entry name" value="rve_3"/>
    <property type="match status" value="1"/>
</dbReference>
<dbReference type="InterPro" id="IPR001584">
    <property type="entry name" value="Integrase_cat-core"/>
</dbReference>
<evidence type="ECO:0000259" key="1">
    <source>
        <dbReference type="PROSITE" id="PS50994"/>
    </source>
</evidence>
<protein>
    <submittedName>
        <fullName evidence="2">IS481 family transposase</fullName>
    </submittedName>
</protein>
<dbReference type="InterPro" id="IPR012337">
    <property type="entry name" value="RNaseH-like_sf"/>
</dbReference>
<dbReference type="Gene3D" id="3.30.420.10">
    <property type="entry name" value="Ribonuclease H-like superfamily/Ribonuclease H"/>
    <property type="match status" value="1"/>
</dbReference>
<dbReference type="SUPFAM" id="SSF46689">
    <property type="entry name" value="Homeodomain-like"/>
    <property type="match status" value="1"/>
</dbReference>
<dbReference type="SUPFAM" id="SSF53098">
    <property type="entry name" value="Ribonuclease H-like"/>
    <property type="match status" value="1"/>
</dbReference>
<accession>A0A4R5LPR2</accession>
<dbReference type="InterPro" id="IPR036397">
    <property type="entry name" value="RNaseH_sf"/>
</dbReference>
<dbReference type="GO" id="GO:0015074">
    <property type="term" value="P:DNA integration"/>
    <property type="evidence" value="ECO:0007669"/>
    <property type="project" value="InterPro"/>
</dbReference>
<gene>
    <name evidence="2" type="ORF">E2F43_12570</name>
</gene>
<dbReference type="RefSeq" id="WP_133213226.1">
    <property type="nucleotide sequence ID" value="NZ_SMSE01000003.1"/>
</dbReference>
<feature type="domain" description="Integrase catalytic" evidence="1">
    <location>
        <begin position="128"/>
        <end position="308"/>
    </location>
</feature>
<comment type="caution">
    <text evidence="2">The sequence shown here is derived from an EMBL/GenBank/DDBJ whole genome shotgun (WGS) entry which is preliminary data.</text>
</comment>
<reference evidence="2 3" key="1">
    <citation type="submission" date="2019-03" db="EMBL/GenBank/DDBJ databases">
        <title>Seongchinamella monodicae gen. nov., sp. nov., a novel member of the Gammaproteobacteria isolated from a tidal mudflat of beach.</title>
        <authorList>
            <person name="Yang H.G."/>
            <person name="Kang J.W."/>
            <person name="Lee S.D."/>
        </authorList>
    </citation>
    <scope>NUCLEOTIDE SEQUENCE [LARGE SCALE GENOMIC DNA]</scope>
    <source>
        <strain evidence="2 3">GH4-78</strain>
    </source>
</reference>
<dbReference type="AlphaFoldDB" id="A0A4R5LPR2"/>